<dbReference type="EMBL" id="BKAJ01000131">
    <property type="protein sequence ID" value="GEP59428.1"/>
    <property type="molecule type" value="Genomic_DNA"/>
</dbReference>
<dbReference type="OrthoDB" id="424374at2"/>
<feature type="region of interest" description="Disordered" evidence="1">
    <location>
        <begin position="208"/>
        <end position="257"/>
    </location>
</feature>
<sequence length="257" mass="26625">MNAQQTCSLFAAALILASGHVLAQSATPAPAAPTAAAAAAGPKTIGVPTNRRYSSALIVLNAKAGRLEGDKLVLDGVQPTATLFTSRPVRTVGHMATPEMVEIWRTGSFAKDPPNATASVFSKDGSSVADVVVVLKAAKLEGEKLTFDVAVLEGSLGKADGPASVFIDTIWFGLGSNGFSYYGTSQTTGGETPNIGDPHGTSTFSGWSNPSPTHPYVPPPQSYGTAVGAPPPPDIDPRYQQRYNQPTCGKPPLLPCY</sequence>
<evidence type="ECO:0000313" key="3">
    <source>
        <dbReference type="EMBL" id="GEP59428.1"/>
    </source>
</evidence>
<gene>
    <name evidence="3" type="ORF">RSO01_65940</name>
</gene>
<keyword evidence="4" id="KW-1185">Reference proteome</keyword>
<comment type="caution">
    <text evidence="3">The sequence shown here is derived from an EMBL/GenBank/DDBJ whole genome shotgun (WGS) entry which is preliminary data.</text>
</comment>
<protein>
    <submittedName>
        <fullName evidence="3">Uncharacterized protein</fullName>
    </submittedName>
</protein>
<proteinExistence type="predicted"/>
<dbReference type="AlphaFoldDB" id="A0A512NKF0"/>
<organism evidence="3 4">
    <name type="scientific">Reyranella soli</name>
    <dbReference type="NCBI Taxonomy" id="1230389"/>
    <lineage>
        <taxon>Bacteria</taxon>
        <taxon>Pseudomonadati</taxon>
        <taxon>Pseudomonadota</taxon>
        <taxon>Alphaproteobacteria</taxon>
        <taxon>Hyphomicrobiales</taxon>
        <taxon>Reyranellaceae</taxon>
        <taxon>Reyranella</taxon>
    </lineage>
</organism>
<dbReference type="Proteomes" id="UP000321058">
    <property type="component" value="Unassembled WGS sequence"/>
</dbReference>
<evidence type="ECO:0000256" key="2">
    <source>
        <dbReference type="SAM" id="SignalP"/>
    </source>
</evidence>
<feature type="compositionally biased region" description="Pro residues" evidence="1">
    <location>
        <begin position="212"/>
        <end position="221"/>
    </location>
</feature>
<evidence type="ECO:0000313" key="4">
    <source>
        <dbReference type="Proteomes" id="UP000321058"/>
    </source>
</evidence>
<accession>A0A512NKF0</accession>
<keyword evidence="2" id="KW-0732">Signal</keyword>
<dbReference type="RefSeq" id="WP_147154809.1">
    <property type="nucleotide sequence ID" value="NZ_BKAJ01000131.1"/>
</dbReference>
<evidence type="ECO:0000256" key="1">
    <source>
        <dbReference type="SAM" id="MobiDB-lite"/>
    </source>
</evidence>
<reference evidence="3 4" key="1">
    <citation type="submission" date="2019-07" db="EMBL/GenBank/DDBJ databases">
        <title>Whole genome shotgun sequence of Reyranella soli NBRC 108950.</title>
        <authorList>
            <person name="Hosoyama A."/>
            <person name="Uohara A."/>
            <person name="Ohji S."/>
            <person name="Ichikawa N."/>
        </authorList>
    </citation>
    <scope>NUCLEOTIDE SEQUENCE [LARGE SCALE GENOMIC DNA]</scope>
    <source>
        <strain evidence="3 4">NBRC 108950</strain>
    </source>
</reference>
<feature type="chain" id="PRO_5022048980" evidence="2">
    <location>
        <begin position="24"/>
        <end position="257"/>
    </location>
</feature>
<name>A0A512NKF0_9HYPH</name>
<feature type="signal peptide" evidence="2">
    <location>
        <begin position="1"/>
        <end position="23"/>
    </location>
</feature>